<name>A0A645J8E2_9ZZZZ</name>
<reference evidence="1" key="1">
    <citation type="submission" date="2019-08" db="EMBL/GenBank/DDBJ databases">
        <authorList>
            <person name="Kucharzyk K."/>
            <person name="Murdoch R.W."/>
            <person name="Higgins S."/>
            <person name="Loffler F."/>
        </authorList>
    </citation>
    <scope>NUCLEOTIDE SEQUENCE</scope>
</reference>
<accession>A0A645J8E2</accession>
<organism evidence="1">
    <name type="scientific">bioreactor metagenome</name>
    <dbReference type="NCBI Taxonomy" id="1076179"/>
    <lineage>
        <taxon>unclassified sequences</taxon>
        <taxon>metagenomes</taxon>
        <taxon>ecological metagenomes</taxon>
    </lineage>
</organism>
<gene>
    <name evidence="1" type="ORF">SDC9_207698</name>
</gene>
<evidence type="ECO:0000313" key="1">
    <source>
        <dbReference type="EMBL" id="MPN59975.1"/>
    </source>
</evidence>
<dbReference type="AlphaFoldDB" id="A0A645J8E2"/>
<dbReference type="EMBL" id="VSSQ01134627">
    <property type="protein sequence ID" value="MPN59975.1"/>
    <property type="molecule type" value="Genomic_DNA"/>
</dbReference>
<protein>
    <submittedName>
        <fullName evidence="1">Uncharacterized protein</fullName>
    </submittedName>
</protein>
<sequence length="55" mass="5885">MEAPRIPAIPIDAPNKNDPSAEIVAAPKLVITTPIERANKILIITISIITARELA</sequence>
<comment type="caution">
    <text evidence="1">The sequence shown here is derived from an EMBL/GenBank/DDBJ whole genome shotgun (WGS) entry which is preliminary data.</text>
</comment>
<proteinExistence type="predicted"/>